<evidence type="ECO:0008006" key="3">
    <source>
        <dbReference type="Google" id="ProtNLM"/>
    </source>
</evidence>
<dbReference type="Proteomes" id="UP000076798">
    <property type="component" value="Unassembled WGS sequence"/>
</dbReference>
<evidence type="ECO:0000313" key="1">
    <source>
        <dbReference type="EMBL" id="KZT35502.1"/>
    </source>
</evidence>
<protein>
    <recommendedName>
        <fullName evidence="3">NAD(P)-binding protein</fullName>
    </recommendedName>
</protein>
<sequence length="291" mass="32324">MTMQNDVDILILGAGWTSTFLIPLLEERSLTYGATTRSGRDNTIPFAFDQDSEDSDVYSALPGAKTIVITFPINDKGGSERLTRLYRETHPNSNPFWVQLGSTGIWDGGRTAPVEKKREYTWKDRHSPHQTSNRRAIAEDELLSLSPTVKVSILNLCGLWGGSRSMRNYVGKVAPIKEALKEKGSLHLIHGYDVSRAILAVHEQQDKAAGNRWLLTDGRIYDWWDLASAWGDGGLASQDPVPSGPHPGWVRELMDEDGIKALPRSPEVLGRALDSREFWSTFGLSPAKARP</sequence>
<keyword evidence="2" id="KW-1185">Reference proteome</keyword>
<dbReference type="SUPFAM" id="SSF51735">
    <property type="entry name" value="NAD(P)-binding Rossmann-fold domains"/>
    <property type="match status" value="1"/>
</dbReference>
<dbReference type="STRING" id="1314776.A0A166AN87"/>
<dbReference type="PANTHER" id="PTHR40129">
    <property type="entry name" value="KETOPANTOATE REDUCTASE N-TERMINAL DOMAIN-CONTAINING PROTEIN"/>
    <property type="match status" value="1"/>
</dbReference>
<reference evidence="1 2" key="1">
    <citation type="journal article" date="2016" name="Mol. Biol. Evol.">
        <title>Comparative Genomics of Early-Diverging Mushroom-Forming Fungi Provides Insights into the Origins of Lignocellulose Decay Capabilities.</title>
        <authorList>
            <person name="Nagy L.G."/>
            <person name="Riley R."/>
            <person name="Tritt A."/>
            <person name="Adam C."/>
            <person name="Daum C."/>
            <person name="Floudas D."/>
            <person name="Sun H."/>
            <person name="Yadav J.S."/>
            <person name="Pangilinan J."/>
            <person name="Larsson K.H."/>
            <person name="Matsuura K."/>
            <person name="Barry K."/>
            <person name="Labutti K."/>
            <person name="Kuo R."/>
            <person name="Ohm R.A."/>
            <person name="Bhattacharya S.S."/>
            <person name="Shirouzu T."/>
            <person name="Yoshinaga Y."/>
            <person name="Martin F.M."/>
            <person name="Grigoriev I.V."/>
            <person name="Hibbett D.S."/>
        </authorList>
    </citation>
    <scope>NUCLEOTIDE SEQUENCE [LARGE SCALE GENOMIC DNA]</scope>
    <source>
        <strain evidence="1 2">HHB10207 ss-3</strain>
    </source>
</reference>
<accession>A0A166AN87</accession>
<dbReference type="OrthoDB" id="674948at2759"/>
<proteinExistence type="predicted"/>
<gene>
    <name evidence="1" type="ORF">SISSUDRAFT_1008653</name>
</gene>
<dbReference type="PANTHER" id="PTHR40129:SF2">
    <property type="entry name" value="KETOPANTOATE REDUCTASE N-TERMINAL DOMAIN-CONTAINING PROTEIN"/>
    <property type="match status" value="1"/>
</dbReference>
<dbReference type="EMBL" id="KV428137">
    <property type="protein sequence ID" value="KZT35502.1"/>
    <property type="molecule type" value="Genomic_DNA"/>
</dbReference>
<dbReference type="InterPro" id="IPR036291">
    <property type="entry name" value="NAD(P)-bd_dom_sf"/>
</dbReference>
<name>A0A166AN87_9AGAM</name>
<dbReference type="Gene3D" id="3.40.50.720">
    <property type="entry name" value="NAD(P)-binding Rossmann-like Domain"/>
    <property type="match status" value="1"/>
</dbReference>
<dbReference type="AlphaFoldDB" id="A0A166AN87"/>
<organism evidence="1 2">
    <name type="scientific">Sistotremastrum suecicum HHB10207 ss-3</name>
    <dbReference type="NCBI Taxonomy" id="1314776"/>
    <lineage>
        <taxon>Eukaryota</taxon>
        <taxon>Fungi</taxon>
        <taxon>Dikarya</taxon>
        <taxon>Basidiomycota</taxon>
        <taxon>Agaricomycotina</taxon>
        <taxon>Agaricomycetes</taxon>
        <taxon>Sistotremastrales</taxon>
        <taxon>Sistotremastraceae</taxon>
        <taxon>Sistotremastrum</taxon>
    </lineage>
</organism>
<evidence type="ECO:0000313" key="2">
    <source>
        <dbReference type="Proteomes" id="UP000076798"/>
    </source>
</evidence>